<dbReference type="UniPathway" id="UPA00136">
    <property type="reaction ID" value="UER00199"/>
</dbReference>
<dbReference type="NCBIfam" id="TIGR01172">
    <property type="entry name" value="cysE"/>
    <property type="match status" value="1"/>
</dbReference>
<dbReference type="GO" id="GO:0006535">
    <property type="term" value="P:cysteine biosynthetic process from serine"/>
    <property type="evidence" value="ECO:0007669"/>
    <property type="project" value="InterPro"/>
</dbReference>
<keyword evidence="6 10" id="KW-0808">Transferase</keyword>
<dbReference type="EC" id="2.3.1.30" evidence="3 10"/>
<evidence type="ECO:0000313" key="11">
    <source>
        <dbReference type="EMBL" id="KRO25468.1"/>
    </source>
</evidence>
<sequence>MFETVDNIIKRDPAARSRLQVILTYPGFRALKAYRLAHRFWNNHHLLMAEIISNWSRKRTGIDIHPGATIGERLFIDHGIGVVIGETAVIGNDVTILHGVTLGSRREVDGKRHPTVGDNVFIGTNALILGNITINNDAKVGAGAVVLKDVPENATAVGNPARILKQKEE</sequence>
<evidence type="ECO:0000313" key="12">
    <source>
        <dbReference type="Proteomes" id="UP000051249"/>
    </source>
</evidence>
<evidence type="ECO:0000256" key="9">
    <source>
        <dbReference type="ARBA" id="ARBA00049486"/>
    </source>
</evidence>
<dbReference type="InterPro" id="IPR045304">
    <property type="entry name" value="LbH_SAT"/>
</dbReference>
<dbReference type="PANTHER" id="PTHR42811">
    <property type="entry name" value="SERINE ACETYLTRANSFERASE"/>
    <property type="match status" value="1"/>
</dbReference>
<dbReference type="AlphaFoldDB" id="A0A0R2NJE1"/>
<dbReference type="RefSeq" id="WP_057798723.1">
    <property type="nucleotide sequence ID" value="NZ_BJZZ01000008.1"/>
</dbReference>
<proteinExistence type="inferred from homology"/>
<evidence type="ECO:0000256" key="5">
    <source>
        <dbReference type="ARBA" id="ARBA00022605"/>
    </source>
</evidence>
<dbReference type="GO" id="GO:0009001">
    <property type="term" value="F:serine O-acetyltransferase activity"/>
    <property type="evidence" value="ECO:0007669"/>
    <property type="project" value="UniProtKB-EC"/>
</dbReference>
<dbReference type="InterPro" id="IPR011004">
    <property type="entry name" value="Trimer_LpxA-like_sf"/>
</dbReference>
<keyword evidence="8 10" id="KW-0012">Acyltransferase</keyword>
<dbReference type="InterPro" id="IPR005881">
    <property type="entry name" value="Ser_O-AcTrfase"/>
</dbReference>
<organism evidence="11 12">
    <name type="scientific">Pediococcus argentinicus</name>
    <dbReference type="NCBI Taxonomy" id="480391"/>
    <lineage>
        <taxon>Bacteria</taxon>
        <taxon>Bacillati</taxon>
        <taxon>Bacillota</taxon>
        <taxon>Bacilli</taxon>
        <taxon>Lactobacillales</taxon>
        <taxon>Lactobacillaceae</taxon>
        <taxon>Pediococcus</taxon>
    </lineage>
</organism>
<dbReference type="Pfam" id="PF00132">
    <property type="entry name" value="Hexapep"/>
    <property type="match status" value="1"/>
</dbReference>
<dbReference type="InterPro" id="IPR042122">
    <property type="entry name" value="Ser_AcTrfase_N_sf"/>
</dbReference>
<comment type="caution">
    <text evidence="11">The sequence shown here is derived from an EMBL/GenBank/DDBJ whole genome shotgun (WGS) entry which is preliminary data.</text>
</comment>
<dbReference type="CDD" id="cd03354">
    <property type="entry name" value="LbH_SAT"/>
    <property type="match status" value="1"/>
</dbReference>
<evidence type="ECO:0000256" key="2">
    <source>
        <dbReference type="ARBA" id="ARBA00007274"/>
    </source>
</evidence>
<accession>A0A0R2NJE1</accession>
<evidence type="ECO:0000256" key="10">
    <source>
        <dbReference type="PIRNR" id="PIRNR000441"/>
    </source>
</evidence>
<evidence type="ECO:0000256" key="6">
    <source>
        <dbReference type="ARBA" id="ARBA00022679"/>
    </source>
</evidence>
<evidence type="ECO:0000256" key="4">
    <source>
        <dbReference type="ARBA" id="ARBA00018522"/>
    </source>
</evidence>
<dbReference type="EMBL" id="JQCQ01000009">
    <property type="protein sequence ID" value="KRO25468.1"/>
    <property type="molecule type" value="Genomic_DNA"/>
</dbReference>
<dbReference type="PIRSF" id="PIRSF000441">
    <property type="entry name" value="CysE"/>
    <property type="match status" value="1"/>
</dbReference>
<keyword evidence="12" id="KW-1185">Reference proteome</keyword>
<dbReference type="PATRIC" id="fig|480391.4.peg.1764"/>
<evidence type="ECO:0000256" key="1">
    <source>
        <dbReference type="ARBA" id="ARBA00004876"/>
    </source>
</evidence>
<keyword evidence="7" id="KW-0198">Cysteine biosynthesis</keyword>
<gene>
    <name evidence="11" type="ORF">IV88_GL001718</name>
</gene>
<dbReference type="SUPFAM" id="SSF51161">
    <property type="entry name" value="Trimeric LpxA-like enzymes"/>
    <property type="match status" value="1"/>
</dbReference>
<comment type="pathway">
    <text evidence="1">Amino-acid biosynthesis; L-cysteine biosynthesis; L-cysteine from L-serine: step 1/2.</text>
</comment>
<evidence type="ECO:0000256" key="8">
    <source>
        <dbReference type="ARBA" id="ARBA00023315"/>
    </source>
</evidence>
<dbReference type="NCBIfam" id="NF041874">
    <property type="entry name" value="EPS_EpsC"/>
    <property type="match status" value="1"/>
</dbReference>
<keyword evidence="5" id="KW-0028">Amino-acid biosynthesis</keyword>
<dbReference type="Gene3D" id="2.160.10.10">
    <property type="entry name" value="Hexapeptide repeat proteins"/>
    <property type="match status" value="1"/>
</dbReference>
<name>A0A0R2NJE1_9LACO</name>
<dbReference type="GO" id="GO:0005737">
    <property type="term" value="C:cytoplasm"/>
    <property type="evidence" value="ECO:0007669"/>
    <property type="project" value="InterPro"/>
</dbReference>
<dbReference type="InterPro" id="IPR001451">
    <property type="entry name" value="Hexapep"/>
</dbReference>
<comment type="similarity">
    <text evidence="2 10">Belongs to the transferase hexapeptide repeat family.</text>
</comment>
<evidence type="ECO:0000256" key="7">
    <source>
        <dbReference type="ARBA" id="ARBA00023192"/>
    </source>
</evidence>
<dbReference type="Gene3D" id="1.10.3130.10">
    <property type="entry name" value="serine acetyltransferase, domain 1"/>
    <property type="match status" value="1"/>
</dbReference>
<comment type="catalytic activity">
    <reaction evidence="9 10">
        <text>L-serine + acetyl-CoA = O-acetyl-L-serine + CoA</text>
        <dbReference type="Rhea" id="RHEA:24560"/>
        <dbReference type="ChEBI" id="CHEBI:33384"/>
        <dbReference type="ChEBI" id="CHEBI:57287"/>
        <dbReference type="ChEBI" id="CHEBI:57288"/>
        <dbReference type="ChEBI" id="CHEBI:58340"/>
        <dbReference type="EC" id="2.3.1.30"/>
    </reaction>
</comment>
<dbReference type="InterPro" id="IPR053376">
    <property type="entry name" value="Serine_acetyltransferase"/>
</dbReference>
<reference evidence="11 12" key="1">
    <citation type="journal article" date="2015" name="Genome Announc.">
        <title>Expanding the biotechnology potential of lactobacilli through comparative genomics of 213 strains and associated genera.</title>
        <authorList>
            <person name="Sun Z."/>
            <person name="Harris H.M."/>
            <person name="McCann A."/>
            <person name="Guo C."/>
            <person name="Argimon S."/>
            <person name="Zhang W."/>
            <person name="Yang X."/>
            <person name="Jeffery I.B."/>
            <person name="Cooney J.C."/>
            <person name="Kagawa T.F."/>
            <person name="Liu W."/>
            <person name="Song Y."/>
            <person name="Salvetti E."/>
            <person name="Wrobel A."/>
            <person name="Rasinkangas P."/>
            <person name="Parkhill J."/>
            <person name="Rea M.C."/>
            <person name="O'Sullivan O."/>
            <person name="Ritari J."/>
            <person name="Douillard F.P."/>
            <person name="Paul Ross R."/>
            <person name="Yang R."/>
            <person name="Briner A.E."/>
            <person name="Felis G.E."/>
            <person name="de Vos W.M."/>
            <person name="Barrangou R."/>
            <person name="Klaenhammer T.R."/>
            <person name="Caufield P.W."/>
            <person name="Cui Y."/>
            <person name="Zhang H."/>
            <person name="O'Toole P.W."/>
        </authorList>
    </citation>
    <scope>NUCLEOTIDE SEQUENCE [LARGE SCALE GENOMIC DNA]</scope>
    <source>
        <strain evidence="11 12">DSM 23026</strain>
    </source>
</reference>
<dbReference type="Proteomes" id="UP000051249">
    <property type="component" value="Unassembled WGS sequence"/>
</dbReference>
<dbReference type="FunFam" id="2.160.10.10:FF:000007">
    <property type="entry name" value="Serine acetyltransferase"/>
    <property type="match status" value="1"/>
</dbReference>
<protein>
    <recommendedName>
        <fullName evidence="4 10">Serine acetyltransferase</fullName>
        <ecNumber evidence="3 10">2.3.1.30</ecNumber>
    </recommendedName>
</protein>
<dbReference type="OrthoDB" id="9801456at2"/>
<evidence type="ECO:0000256" key="3">
    <source>
        <dbReference type="ARBA" id="ARBA00013266"/>
    </source>
</evidence>